<keyword evidence="2" id="KW-0808">Transferase</keyword>
<accession>A0A117PK84</accession>
<dbReference type="Gene3D" id="3.90.1200.10">
    <property type="match status" value="1"/>
</dbReference>
<gene>
    <name evidence="2" type="ORF">AQI70_04075</name>
</gene>
<dbReference type="InterPro" id="IPR002575">
    <property type="entry name" value="Aminoglycoside_PTrfase"/>
</dbReference>
<dbReference type="Gene3D" id="3.30.200.20">
    <property type="entry name" value="Phosphorylase Kinase, domain 1"/>
    <property type="match status" value="1"/>
</dbReference>
<name>A0A117PK84_9ACTN</name>
<dbReference type="EMBL" id="LMWJ01000002">
    <property type="protein sequence ID" value="KUM81173.1"/>
    <property type="molecule type" value="Genomic_DNA"/>
</dbReference>
<dbReference type="GO" id="GO:0016740">
    <property type="term" value="F:transferase activity"/>
    <property type="evidence" value="ECO:0007669"/>
    <property type="project" value="UniProtKB-KW"/>
</dbReference>
<keyword evidence="3" id="KW-1185">Reference proteome</keyword>
<evidence type="ECO:0000259" key="1">
    <source>
        <dbReference type="Pfam" id="PF01636"/>
    </source>
</evidence>
<dbReference type="OrthoDB" id="9797603at2"/>
<protein>
    <submittedName>
        <fullName evidence="2">Phosphotransferase</fullName>
    </submittedName>
</protein>
<comment type="caution">
    <text evidence="2">The sequence shown here is derived from an EMBL/GenBank/DDBJ whole genome shotgun (WGS) entry which is preliminary data.</text>
</comment>
<dbReference type="STRING" id="146536.AQI70_04075"/>
<dbReference type="RefSeq" id="WP_062144182.1">
    <property type="nucleotide sequence ID" value="NZ_KQ947984.1"/>
</dbReference>
<dbReference type="PANTHER" id="PTHR21310">
    <property type="entry name" value="AMINOGLYCOSIDE PHOSPHOTRANSFERASE-RELATED-RELATED"/>
    <property type="match status" value="1"/>
</dbReference>
<sequence length="307" mass="32785">MPSPTKMHAEELDIDETLVARLVAEQFPRWAGLPVTRVASAGTDNAMYRLGADLVVRLPRLPGGSRQIETEHRWLPHLAPHLPLAVPTPLALGEPAAGYELPWGVYDWLDGENAYDAPLGEPREAAGELGRFVAALRKVDAAGGPLSFRGDPVGKHDAYVRTAIRDLGAVGMLDPAVATAAWEETLRLPQWDDAPVWLHSDLLPGNLLTSSGRLTAVIDFGCLGVGDPAADTIAAWAVFDAATREVFRDAADVDDTTWARGRGWALCFGLMAEHHYGESCGNGTNPVLAGVARRTVGEVLAEYSGGA</sequence>
<dbReference type="PANTHER" id="PTHR21310:SF42">
    <property type="entry name" value="BIFUNCTIONAL AAC_APH"/>
    <property type="match status" value="1"/>
</dbReference>
<organism evidence="2 3">
    <name type="scientific">Streptomyces curacoi</name>
    <dbReference type="NCBI Taxonomy" id="146536"/>
    <lineage>
        <taxon>Bacteria</taxon>
        <taxon>Bacillati</taxon>
        <taxon>Actinomycetota</taxon>
        <taxon>Actinomycetes</taxon>
        <taxon>Kitasatosporales</taxon>
        <taxon>Streptomycetaceae</taxon>
        <taxon>Streptomyces</taxon>
    </lineage>
</organism>
<dbReference type="InterPro" id="IPR011009">
    <property type="entry name" value="Kinase-like_dom_sf"/>
</dbReference>
<reference evidence="2 3" key="1">
    <citation type="submission" date="2015-10" db="EMBL/GenBank/DDBJ databases">
        <title>Draft genome sequence of Streptomyces curacoi DSM 40107, type strain for the species Streptomyces curacoi.</title>
        <authorList>
            <person name="Ruckert C."/>
            <person name="Winkler A."/>
            <person name="Kalinowski J."/>
            <person name="Kampfer P."/>
            <person name="Glaeser S."/>
        </authorList>
    </citation>
    <scope>NUCLEOTIDE SEQUENCE [LARGE SCALE GENOMIC DNA]</scope>
    <source>
        <strain evidence="2 3">DSM 40107</strain>
    </source>
</reference>
<dbReference type="Proteomes" id="UP000054024">
    <property type="component" value="Unassembled WGS sequence"/>
</dbReference>
<proteinExistence type="predicted"/>
<feature type="domain" description="Aminoglycoside phosphotransferase" evidence="1">
    <location>
        <begin position="37"/>
        <end position="264"/>
    </location>
</feature>
<dbReference type="InterPro" id="IPR051678">
    <property type="entry name" value="AGP_Transferase"/>
</dbReference>
<dbReference type="Pfam" id="PF01636">
    <property type="entry name" value="APH"/>
    <property type="match status" value="1"/>
</dbReference>
<dbReference type="CDD" id="cd05155">
    <property type="entry name" value="APH_ChoK_like_1"/>
    <property type="match status" value="1"/>
</dbReference>
<evidence type="ECO:0000313" key="3">
    <source>
        <dbReference type="Proteomes" id="UP000054024"/>
    </source>
</evidence>
<dbReference type="SUPFAM" id="SSF56112">
    <property type="entry name" value="Protein kinase-like (PK-like)"/>
    <property type="match status" value="1"/>
</dbReference>
<dbReference type="AlphaFoldDB" id="A0A117PK84"/>
<evidence type="ECO:0000313" key="2">
    <source>
        <dbReference type="EMBL" id="KUM81173.1"/>
    </source>
</evidence>